<reference evidence="1 2" key="1">
    <citation type="submission" date="2018-01" db="EMBL/GenBank/DDBJ databases">
        <title>Deinococcus koreensis sp. nov., a radiation-resistant bacterium isolated from river water.</title>
        <authorList>
            <person name="Choi A."/>
        </authorList>
    </citation>
    <scope>NUCLEOTIDE SEQUENCE [LARGE SCALE GENOMIC DNA]</scope>
    <source>
        <strain evidence="1 2">SJW1-2</strain>
    </source>
</reference>
<name>A0A2K3UST2_9DEIO</name>
<organism evidence="1 2">
    <name type="scientific">Deinococcus koreensis</name>
    <dbReference type="NCBI Taxonomy" id="2054903"/>
    <lineage>
        <taxon>Bacteria</taxon>
        <taxon>Thermotogati</taxon>
        <taxon>Deinococcota</taxon>
        <taxon>Deinococci</taxon>
        <taxon>Deinococcales</taxon>
        <taxon>Deinococcaceae</taxon>
        <taxon>Deinococcus</taxon>
    </lineage>
</organism>
<accession>A0A2K3UST2</accession>
<dbReference type="Proteomes" id="UP000236379">
    <property type="component" value="Unassembled WGS sequence"/>
</dbReference>
<evidence type="ECO:0000313" key="2">
    <source>
        <dbReference type="Proteomes" id="UP000236379"/>
    </source>
</evidence>
<gene>
    <name evidence="1" type="ORF">CVO96_16675</name>
</gene>
<keyword evidence="2" id="KW-1185">Reference proteome</keyword>
<dbReference type="EMBL" id="PPPD01000002">
    <property type="protein sequence ID" value="PNY79603.1"/>
    <property type="molecule type" value="Genomic_DNA"/>
</dbReference>
<proteinExistence type="predicted"/>
<dbReference type="RefSeq" id="WP_103313587.1">
    <property type="nucleotide sequence ID" value="NZ_PPPD01000002.1"/>
</dbReference>
<protein>
    <submittedName>
        <fullName evidence="1">Uncharacterized protein</fullName>
    </submittedName>
</protein>
<comment type="caution">
    <text evidence="1">The sequence shown here is derived from an EMBL/GenBank/DDBJ whole genome shotgun (WGS) entry which is preliminary data.</text>
</comment>
<dbReference type="AlphaFoldDB" id="A0A2K3UST2"/>
<evidence type="ECO:0000313" key="1">
    <source>
        <dbReference type="EMBL" id="PNY79603.1"/>
    </source>
</evidence>
<sequence length="69" mass="7952">MTMHGHAGPLLQGEHALYLLRVWYEYDGDRPVWRASLKPPHEEQRRFFSSPATLLRYLEGCLGPEASRG</sequence>
<dbReference type="OrthoDB" id="72570at2"/>